<dbReference type="EMBL" id="JAUHJR010000004">
    <property type="protein sequence ID" value="MDN4161953.1"/>
    <property type="molecule type" value="Genomic_DNA"/>
</dbReference>
<name>A0ABT8EUV5_9ACTN</name>
<comment type="caution">
    <text evidence="2">The sequence shown here is derived from an EMBL/GenBank/DDBJ whole genome shotgun (WGS) entry which is preliminary data.</text>
</comment>
<dbReference type="RefSeq" id="WP_300960913.1">
    <property type="nucleotide sequence ID" value="NZ_JAUHJR010000004.1"/>
</dbReference>
<evidence type="ECO:0000256" key="1">
    <source>
        <dbReference type="SAM" id="SignalP"/>
    </source>
</evidence>
<dbReference type="PROSITE" id="PS51257">
    <property type="entry name" value="PROKAR_LIPOPROTEIN"/>
    <property type="match status" value="1"/>
</dbReference>
<evidence type="ECO:0008006" key="4">
    <source>
        <dbReference type="Google" id="ProtNLM"/>
    </source>
</evidence>
<keyword evidence="1" id="KW-0732">Signal</keyword>
<evidence type="ECO:0000313" key="3">
    <source>
        <dbReference type="Proteomes" id="UP001168537"/>
    </source>
</evidence>
<proteinExistence type="predicted"/>
<feature type="chain" id="PRO_5046705693" description="Lipoprotein" evidence="1">
    <location>
        <begin position="34"/>
        <end position="233"/>
    </location>
</feature>
<dbReference type="Proteomes" id="UP001168537">
    <property type="component" value="Unassembled WGS sequence"/>
</dbReference>
<feature type="signal peptide" evidence="1">
    <location>
        <begin position="1"/>
        <end position="33"/>
    </location>
</feature>
<accession>A0ABT8EUV5</accession>
<gene>
    <name evidence="2" type="ORF">QWY29_11375</name>
</gene>
<reference evidence="2" key="1">
    <citation type="submission" date="2023-06" db="EMBL/GenBank/DDBJ databases">
        <title>Draft genome sequence of Nocardioides sp. SOB72.</title>
        <authorList>
            <person name="Zhang G."/>
        </authorList>
    </citation>
    <scope>NUCLEOTIDE SEQUENCE</scope>
    <source>
        <strain evidence="2">SOB72</strain>
    </source>
</reference>
<evidence type="ECO:0000313" key="2">
    <source>
        <dbReference type="EMBL" id="MDN4161953.1"/>
    </source>
</evidence>
<organism evidence="2 3">
    <name type="scientific">Nocardioides abyssi</name>
    <dbReference type="NCBI Taxonomy" id="3058370"/>
    <lineage>
        <taxon>Bacteria</taxon>
        <taxon>Bacillati</taxon>
        <taxon>Actinomycetota</taxon>
        <taxon>Actinomycetes</taxon>
        <taxon>Propionibacteriales</taxon>
        <taxon>Nocardioidaceae</taxon>
        <taxon>Nocardioides</taxon>
    </lineage>
</organism>
<protein>
    <recommendedName>
        <fullName evidence="4">Lipoprotein</fullName>
    </recommendedName>
</protein>
<sequence>MPRNPLLASRQARRTTLGLAAALVAAAALTACAGAGGDGSASCAAVLEIDGVRYSGYGDLRRQPETTGRRLDVVVPGCDDTGGQGGAEPDRAASAEELAGVAADRAVLLDGLLYVRDGSDLPAAARVWFDPVRCAHAGEAELTGTWLGVTGSQEPRADGDLRPPYRIDVAVADGPATYAGTTVTLRVTSDTQPALGRDDVRDTLWTGGSVTARVRCDDGRFSVLAVRSTTPAE</sequence>
<keyword evidence="3" id="KW-1185">Reference proteome</keyword>